<gene>
    <name evidence="2" type="ORF">CROQUDRAFT_89931</name>
</gene>
<keyword evidence="3" id="KW-1185">Reference proteome</keyword>
<evidence type="ECO:0000313" key="2">
    <source>
        <dbReference type="EMBL" id="KAG0148667.1"/>
    </source>
</evidence>
<sequence length="330" mass="33795">MRFAYVAVGAAGFLTSTMIDGRVIPASEAISTSFQSRSIDPYTSQQAPGNTPYATQETSSPSTGRATSTSDSSNTSSTPSAVENQSYATSDKQGQAPVPAEQSSAANPATSQSNKTVTSSVSRSAANEQTNPSMAASGTPTGSSYAEGQNVGSRAGHKSDNPADDNLQPSAPTNFPTQDGQLNQADQAGPQTGVIQHSSHNYGPNGTHDGKFMKGQPDDSQAAHPPHMQGGKDLEEKAIPPTLEGNQHFNKASKAGSEVGVNQSTNARESVNGQNGSQGYNGVQAGIGESVAKNAQVGSGQAGVQSTNISGGAKDEVLSPSQVDDRKDTY</sequence>
<organism evidence="2 3">
    <name type="scientific">Cronartium quercuum f. sp. fusiforme G11</name>
    <dbReference type="NCBI Taxonomy" id="708437"/>
    <lineage>
        <taxon>Eukaryota</taxon>
        <taxon>Fungi</taxon>
        <taxon>Dikarya</taxon>
        <taxon>Basidiomycota</taxon>
        <taxon>Pucciniomycotina</taxon>
        <taxon>Pucciniomycetes</taxon>
        <taxon>Pucciniales</taxon>
        <taxon>Coleosporiaceae</taxon>
        <taxon>Cronartium</taxon>
    </lineage>
</organism>
<reference evidence="2" key="1">
    <citation type="submission" date="2013-11" db="EMBL/GenBank/DDBJ databases">
        <title>Genome sequence of the fusiform rust pathogen reveals effectors for host alternation and coevolution with pine.</title>
        <authorList>
            <consortium name="DOE Joint Genome Institute"/>
            <person name="Smith K."/>
            <person name="Pendleton A."/>
            <person name="Kubisiak T."/>
            <person name="Anderson C."/>
            <person name="Salamov A."/>
            <person name="Aerts A."/>
            <person name="Riley R."/>
            <person name="Clum A."/>
            <person name="Lindquist E."/>
            <person name="Ence D."/>
            <person name="Campbell M."/>
            <person name="Kronenberg Z."/>
            <person name="Feau N."/>
            <person name="Dhillon B."/>
            <person name="Hamelin R."/>
            <person name="Burleigh J."/>
            <person name="Smith J."/>
            <person name="Yandell M."/>
            <person name="Nelson C."/>
            <person name="Grigoriev I."/>
            <person name="Davis J."/>
        </authorList>
    </citation>
    <scope>NUCLEOTIDE SEQUENCE</scope>
    <source>
        <strain evidence="2">G11</strain>
    </source>
</reference>
<feature type="compositionally biased region" description="Polar residues" evidence="1">
    <location>
        <begin position="81"/>
        <end position="93"/>
    </location>
</feature>
<feature type="region of interest" description="Disordered" evidence="1">
    <location>
        <begin position="36"/>
        <end position="330"/>
    </location>
</feature>
<protein>
    <submittedName>
        <fullName evidence="2">Uncharacterized protein</fullName>
    </submittedName>
</protein>
<feature type="compositionally biased region" description="Low complexity" evidence="1">
    <location>
        <begin position="67"/>
        <end position="80"/>
    </location>
</feature>
<dbReference type="EMBL" id="MU167234">
    <property type="protein sequence ID" value="KAG0148667.1"/>
    <property type="molecule type" value="Genomic_DNA"/>
</dbReference>
<proteinExistence type="predicted"/>
<dbReference type="Proteomes" id="UP000886653">
    <property type="component" value="Unassembled WGS sequence"/>
</dbReference>
<name>A0A9P6NQW2_9BASI</name>
<feature type="compositionally biased region" description="Polar residues" evidence="1">
    <location>
        <begin position="101"/>
        <end position="152"/>
    </location>
</feature>
<feature type="compositionally biased region" description="Polar residues" evidence="1">
    <location>
        <begin position="167"/>
        <end position="204"/>
    </location>
</feature>
<evidence type="ECO:0000256" key="1">
    <source>
        <dbReference type="SAM" id="MobiDB-lite"/>
    </source>
</evidence>
<accession>A0A9P6NQW2</accession>
<comment type="caution">
    <text evidence="2">The sequence shown here is derived from an EMBL/GenBank/DDBJ whole genome shotgun (WGS) entry which is preliminary data.</text>
</comment>
<feature type="compositionally biased region" description="Polar residues" evidence="1">
    <location>
        <begin position="260"/>
        <end position="281"/>
    </location>
</feature>
<feature type="compositionally biased region" description="Polar residues" evidence="1">
    <location>
        <begin position="296"/>
        <end position="310"/>
    </location>
</feature>
<feature type="compositionally biased region" description="Basic and acidic residues" evidence="1">
    <location>
        <begin position="313"/>
        <end position="330"/>
    </location>
</feature>
<dbReference type="AlphaFoldDB" id="A0A9P6NQW2"/>
<feature type="compositionally biased region" description="Polar residues" evidence="1">
    <location>
        <begin position="36"/>
        <end position="66"/>
    </location>
</feature>
<evidence type="ECO:0000313" key="3">
    <source>
        <dbReference type="Proteomes" id="UP000886653"/>
    </source>
</evidence>